<sequence>MPFCARFAFLLFWTSISSVVSSYAQQTKQELNLKMAAAICPILEKAVVEQKTQPLTREQYLKILTQAFAPVAGKEMTAIKRLYGSEAFGDTKTMNQIGTEVGAQLLQDCPAFMNLTQMVATTPASTAATTGQSTGKLGVLQGTGLARLQLQIAKGDNVEFVWLSRFPGADEILSQINTLQGRQARVSWQEVDLYQPQEKRYSKVREITAIELL</sequence>
<gene>
    <name evidence="2" type="ORF">MUN86_07295</name>
</gene>
<proteinExistence type="predicted"/>
<feature type="chain" id="PRO_5046171705" description="DUF2059 domain-containing protein" evidence="1">
    <location>
        <begin position="25"/>
        <end position="213"/>
    </location>
</feature>
<evidence type="ECO:0000256" key="1">
    <source>
        <dbReference type="SAM" id="SignalP"/>
    </source>
</evidence>
<dbReference type="Proteomes" id="UP000830401">
    <property type="component" value="Chromosome"/>
</dbReference>
<evidence type="ECO:0000313" key="2">
    <source>
        <dbReference type="EMBL" id="UOQ67659.1"/>
    </source>
</evidence>
<reference evidence="2" key="1">
    <citation type="submission" date="2022-04" db="EMBL/GenBank/DDBJ databases">
        <title>Hymenobacter sp. isolated from the air.</title>
        <authorList>
            <person name="Won M."/>
            <person name="Lee C.-M."/>
            <person name="Woen H.-Y."/>
            <person name="Kwon S.-W."/>
        </authorList>
    </citation>
    <scope>NUCLEOTIDE SEQUENCE</scope>
    <source>
        <strain evidence="2">5420S-77</strain>
    </source>
</reference>
<keyword evidence="1" id="KW-0732">Signal</keyword>
<dbReference type="EMBL" id="CP095061">
    <property type="protein sequence ID" value="UOQ67659.1"/>
    <property type="molecule type" value="Genomic_DNA"/>
</dbReference>
<feature type="signal peptide" evidence="1">
    <location>
        <begin position="1"/>
        <end position="24"/>
    </location>
</feature>
<keyword evidence="3" id="KW-1185">Reference proteome</keyword>
<protein>
    <recommendedName>
        <fullName evidence="4">DUF2059 domain-containing protein</fullName>
    </recommendedName>
</protein>
<organism evidence="2 3">
    <name type="scientific">Hymenobacter volaticus</name>
    <dbReference type="NCBI Taxonomy" id="2932254"/>
    <lineage>
        <taxon>Bacteria</taxon>
        <taxon>Pseudomonadati</taxon>
        <taxon>Bacteroidota</taxon>
        <taxon>Cytophagia</taxon>
        <taxon>Cytophagales</taxon>
        <taxon>Hymenobacteraceae</taxon>
        <taxon>Hymenobacter</taxon>
    </lineage>
</organism>
<dbReference type="RefSeq" id="WP_245123534.1">
    <property type="nucleotide sequence ID" value="NZ_CP095061.1"/>
</dbReference>
<evidence type="ECO:0008006" key="4">
    <source>
        <dbReference type="Google" id="ProtNLM"/>
    </source>
</evidence>
<accession>A0ABY4GB42</accession>
<evidence type="ECO:0000313" key="3">
    <source>
        <dbReference type="Proteomes" id="UP000830401"/>
    </source>
</evidence>
<name>A0ABY4GB42_9BACT</name>